<dbReference type="Proteomes" id="UP001501496">
    <property type="component" value="Unassembled WGS sequence"/>
</dbReference>
<reference evidence="2" key="1">
    <citation type="journal article" date="2019" name="Int. J. Syst. Evol. Microbiol.">
        <title>The Global Catalogue of Microorganisms (GCM) 10K type strain sequencing project: providing services to taxonomists for standard genome sequencing and annotation.</title>
        <authorList>
            <consortium name="The Broad Institute Genomics Platform"/>
            <consortium name="The Broad Institute Genome Sequencing Center for Infectious Disease"/>
            <person name="Wu L."/>
            <person name="Ma J."/>
        </authorList>
    </citation>
    <scope>NUCLEOTIDE SEQUENCE [LARGE SCALE GENOMIC DNA]</scope>
    <source>
        <strain evidence="2">JCM 17630</strain>
    </source>
</reference>
<evidence type="ECO:0000313" key="2">
    <source>
        <dbReference type="Proteomes" id="UP001501496"/>
    </source>
</evidence>
<keyword evidence="2" id="KW-1185">Reference proteome</keyword>
<gene>
    <name evidence="1" type="ORF">GCM10022291_13120</name>
</gene>
<dbReference type="RefSeq" id="WP_344787330.1">
    <property type="nucleotide sequence ID" value="NZ_BAABCA010000002.1"/>
</dbReference>
<comment type="caution">
    <text evidence="1">The sequence shown here is derived from an EMBL/GenBank/DDBJ whole genome shotgun (WGS) entry which is preliminary data.</text>
</comment>
<organism evidence="1 2">
    <name type="scientific">Postechiella marina</name>
    <dbReference type="NCBI Taxonomy" id="943941"/>
    <lineage>
        <taxon>Bacteria</taxon>
        <taxon>Pseudomonadati</taxon>
        <taxon>Bacteroidota</taxon>
        <taxon>Flavobacteriia</taxon>
        <taxon>Flavobacteriales</taxon>
        <taxon>Flavobacteriaceae</taxon>
        <taxon>Postechiella</taxon>
    </lineage>
</organism>
<dbReference type="InterPro" id="IPR014867">
    <property type="entry name" value="Spore_coat_CotH_CotH2/3/7"/>
</dbReference>
<sequence length="417" mass="48983">MKKKYIYFFLIITLTFSVNCSKYRENLTENFLNSDAVTISDFNTEFPVINITANQEEFDNMYLNYLDDVEIEANLNLYRNNTLLIEDELVEIEIKGTESATFKLKSLGVKFDDSFDNDDNTLINPEIILQNHSLKKVKAFRLRNSGNDFKETLLKDASYTQLAINAGLNLDLTYHEPAIVFINNAFLGIMNLRSEGNTNGVSRLNNTKKKNITLAKINYPGEVEKKDGDFDRIDNFINAIEEENLEYLKENIDIDNFIDYIIFQTYIANVDWPYNNVRFYAVKDAPFRFVVYDLDWANTRKVKDHPLDFIKKPTKYSAKDAIKNPITDLFNVLYTDETFKMQFNIRYEELLNNNLLSSEKFNNIVDKNFNTIHQYMPIHIDKYSDINTMIEWYSSIDLLKENFKERENHIKSIKPLF</sequence>
<evidence type="ECO:0000313" key="1">
    <source>
        <dbReference type="EMBL" id="GAA4234209.1"/>
    </source>
</evidence>
<dbReference type="EMBL" id="BAABCA010000002">
    <property type="protein sequence ID" value="GAA4234209.1"/>
    <property type="molecule type" value="Genomic_DNA"/>
</dbReference>
<protein>
    <recommendedName>
        <fullName evidence="3">CotH protein</fullName>
    </recommendedName>
</protein>
<evidence type="ECO:0008006" key="3">
    <source>
        <dbReference type="Google" id="ProtNLM"/>
    </source>
</evidence>
<dbReference type="Pfam" id="PF08757">
    <property type="entry name" value="CotH"/>
    <property type="match status" value="1"/>
</dbReference>
<proteinExistence type="predicted"/>
<accession>A0ABP8C5Y9</accession>
<name>A0ABP8C5Y9_9FLAO</name>